<dbReference type="GO" id="GO:0005886">
    <property type="term" value="C:plasma membrane"/>
    <property type="evidence" value="ECO:0007669"/>
    <property type="project" value="UniProtKB-SubCell"/>
</dbReference>
<proteinExistence type="predicted"/>
<keyword evidence="4 6" id="KW-1133">Transmembrane helix</keyword>
<dbReference type="InterPro" id="IPR051791">
    <property type="entry name" value="Pra-immunoreactive"/>
</dbReference>
<keyword evidence="2" id="KW-1003">Cell membrane</keyword>
<evidence type="ECO:0000256" key="4">
    <source>
        <dbReference type="ARBA" id="ARBA00022989"/>
    </source>
</evidence>
<evidence type="ECO:0000256" key="1">
    <source>
        <dbReference type="ARBA" id="ARBA00004651"/>
    </source>
</evidence>
<evidence type="ECO:0000313" key="8">
    <source>
        <dbReference type="EMBL" id="OXB02978.1"/>
    </source>
</evidence>
<comment type="caution">
    <text evidence="8">The sequence shown here is derived from an EMBL/GenBank/DDBJ whole genome shotgun (WGS) entry which is preliminary data.</text>
</comment>
<evidence type="ECO:0000256" key="3">
    <source>
        <dbReference type="ARBA" id="ARBA00022692"/>
    </source>
</evidence>
<keyword evidence="5 6" id="KW-0472">Membrane</keyword>
<reference evidence="8 9" key="1">
    <citation type="submission" date="2016-11" db="EMBL/GenBank/DDBJ databases">
        <title>Whole genomes of Flavobacteriaceae.</title>
        <authorList>
            <person name="Stine C."/>
            <person name="Li C."/>
            <person name="Tadesse D."/>
        </authorList>
    </citation>
    <scope>NUCLEOTIDE SEQUENCE [LARGE SCALE GENOMIC DNA]</scope>
    <source>
        <strain evidence="8 9">CCUG 59446</strain>
    </source>
</reference>
<evidence type="ECO:0000313" key="9">
    <source>
        <dbReference type="Proteomes" id="UP000198336"/>
    </source>
</evidence>
<accession>A0A226I997</accession>
<dbReference type="RefSeq" id="WP_089052585.1">
    <property type="nucleotide sequence ID" value="NZ_MUHA01000003.1"/>
</dbReference>
<dbReference type="InterPro" id="IPR010432">
    <property type="entry name" value="RDD"/>
</dbReference>
<sequence length="168" mass="18415">MSNSTYVLDDKLLVSAGARFLHYIIDLLAFFIILILIGAVIGVLSALLDVTALSDWMNGLGDLGWNLIAIIVSLIYYIAMEGLLGRTIGKFITGSIVVDENGQKPDFGTIVKRSFCRLIPFDALTFLGGSRGWHDSISGTYVVSKKALDEEVKSFHEFNLIGVQEVNQ</sequence>
<protein>
    <submittedName>
        <fullName evidence="8">Transporter</fullName>
    </submittedName>
</protein>
<name>A0A226I997_9FLAO</name>
<dbReference type="PANTHER" id="PTHR36115">
    <property type="entry name" value="PROLINE-RICH ANTIGEN HOMOLOG-RELATED"/>
    <property type="match status" value="1"/>
</dbReference>
<evidence type="ECO:0000256" key="2">
    <source>
        <dbReference type="ARBA" id="ARBA00022475"/>
    </source>
</evidence>
<feature type="transmembrane region" description="Helical" evidence="6">
    <location>
        <begin position="63"/>
        <end position="80"/>
    </location>
</feature>
<evidence type="ECO:0000256" key="6">
    <source>
        <dbReference type="SAM" id="Phobius"/>
    </source>
</evidence>
<keyword evidence="9" id="KW-1185">Reference proteome</keyword>
<evidence type="ECO:0000256" key="5">
    <source>
        <dbReference type="ARBA" id="ARBA00023136"/>
    </source>
</evidence>
<keyword evidence="3 6" id="KW-0812">Transmembrane</keyword>
<evidence type="ECO:0000259" key="7">
    <source>
        <dbReference type="Pfam" id="PF06271"/>
    </source>
</evidence>
<feature type="domain" description="RDD" evidence="7">
    <location>
        <begin position="15"/>
        <end position="124"/>
    </location>
</feature>
<organism evidence="8 9">
    <name type="scientific">Flavobacterium oncorhynchi</name>
    <dbReference type="NCBI Taxonomy" id="728056"/>
    <lineage>
        <taxon>Bacteria</taxon>
        <taxon>Pseudomonadati</taxon>
        <taxon>Bacteroidota</taxon>
        <taxon>Flavobacteriia</taxon>
        <taxon>Flavobacteriales</taxon>
        <taxon>Flavobacteriaceae</taxon>
        <taxon>Flavobacterium</taxon>
    </lineage>
</organism>
<feature type="transmembrane region" description="Helical" evidence="6">
    <location>
        <begin position="20"/>
        <end position="43"/>
    </location>
</feature>
<dbReference type="AlphaFoldDB" id="A0A226I997"/>
<dbReference type="EMBL" id="MUHA01000003">
    <property type="protein sequence ID" value="OXB02978.1"/>
    <property type="molecule type" value="Genomic_DNA"/>
</dbReference>
<dbReference type="Proteomes" id="UP000198336">
    <property type="component" value="Unassembled WGS sequence"/>
</dbReference>
<gene>
    <name evidence="8" type="ORF">B0A75_01810</name>
</gene>
<dbReference type="PANTHER" id="PTHR36115:SF4">
    <property type="entry name" value="MEMBRANE PROTEIN"/>
    <property type="match status" value="1"/>
</dbReference>
<dbReference type="Pfam" id="PF06271">
    <property type="entry name" value="RDD"/>
    <property type="match status" value="1"/>
</dbReference>
<comment type="subcellular location">
    <subcellularLocation>
        <location evidence="1">Cell membrane</location>
        <topology evidence="1">Multi-pass membrane protein</topology>
    </subcellularLocation>
</comment>